<dbReference type="SUPFAM" id="SSF69593">
    <property type="entry name" value="Glycerol-3-phosphate (1)-acyltransferase"/>
    <property type="match status" value="1"/>
</dbReference>
<dbReference type="EMBL" id="CP053586">
    <property type="protein sequence ID" value="WNZ24820.1"/>
    <property type="molecule type" value="Genomic_DNA"/>
</dbReference>
<dbReference type="RefSeq" id="WP_316430798.1">
    <property type="nucleotide sequence ID" value="NZ_CP053586.1"/>
</dbReference>
<proteinExistence type="predicted"/>
<evidence type="ECO:0000259" key="3">
    <source>
        <dbReference type="SMART" id="SM00563"/>
    </source>
</evidence>
<dbReference type="InterPro" id="IPR002123">
    <property type="entry name" value="Plipid/glycerol_acylTrfase"/>
</dbReference>
<accession>A0AA96WGV1</accession>
<dbReference type="PANTHER" id="PTHR10434:SF40">
    <property type="entry name" value="1-ACYL-SN-GLYCEROL-3-PHOSPHATE ACYLTRANSFERASE"/>
    <property type="match status" value="1"/>
</dbReference>
<keyword evidence="1" id="KW-0808">Transferase</keyword>
<gene>
    <name evidence="4" type="ORF">HJG54_19530</name>
</gene>
<dbReference type="GO" id="GO:0006654">
    <property type="term" value="P:phosphatidic acid biosynthetic process"/>
    <property type="evidence" value="ECO:0007669"/>
    <property type="project" value="TreeGrafter"/>
</dbReference>
<evidence type="ECO:0000256" key="2">
    <source>
        <dbReference type="ARBA" id="ARBA00023315"/>
    </source>
</evidence>
<dbReference type="GO" id="GO:0003841">
    <property type="term" value="F:1-acylglycerol-3-phosphate O-acyltransferase activity"/>
    <property type="evidence" value="ECO:0007669"/>
    <property type="project" value="TreeGrafter"/>
</dbReference>
<dbReference type="SMART" id="SM00563">
    <property type="entry name" value="PlsC"/>
    <property type="match status" value="1"/>
</dbReference>
<feature type="domain" description="Phospholipid/glycerol acyltransferase" evidence="3">
    <location>
        <begin position="53"/>
        <end position="180"/>
    </location>
</feature>
<reference evidence="4" key="1">
    <citation type="submission" date="2020-05" db="EMBL/GenBank/DDBJ databases">
        <authorList>
            <person name="Zhu T."/>
            <person name="Keshari N."/>
            <person name="Lu X."/>
        </authorList>
    </citation>
    <scope>NUCLEOTIDE SEQUENCE</scope>
    <source>
        <strain evidence="4">NK1-12</strain>
    </source>
</reference>
<name>A0AA96WGV1_9CYAN</name>
<protein>
    <submittedName>
        <fullName evidence="4">1-acyl-sn-glycerol-3-phosphate acyltransferase</fullName>
    </submittedName>
</protein>
<organism evidence="4">
    <name type="scientific">Leptolyngbya sp. NK1-12</name>
    <dbReference type="NCBI Taxonomy" id="2547451"/>
    <lineage>
        <taxon>Bacteria</taxon>
        <taxon>Bacillati</taxon>
        <taxon>Cyanobacteriota</taxon>
        <taxon>Cyanophyceae</taxon>
        <taxon>Leptolyngbyales</taxon>
        <taxon>Leptolyngbyaceae</taxon>
        <taxon>Leptolyngbya group</taxon>
        <taxon>Leptolyngbya</taxon>
    </lineage>
</organism>
<dbReference type="Pfam" id="PF01553">
    <property type="entry name" value="Acyltransferase"/>
    <property type="match status" value="1"/>
</dbReference>
<dbReference type="AlphaFoldDB" id="A0AA96WGV1"/>
<keyword evidence="2 4" id="KW-0012">Acyltransferase</keyword>
<evidence type="ECO:0000313" key="4">
    <source>
        <dbReference type="EMBL" id="WNZ24820.1"/>
    </source>
</evidence>
<dbReference type="PANTHER" id="PTHR10434">
    <property type="entry name" value="1-ACYL-SN-GLYCEROL-3-PHOSPHATE ACYLTRANSFERASE"/>
    <property type="match status" value="1"/>
</dbReference>
<evidence type="ECO:0000256" key="1">
    <source>
        <dbReference type="ARBA" id="ARBA00022679"/>
    </source>
</evidence>
<sequence>MTSRPFYPPKLNPRLVKLLQTVAPKLVRWFYKLELVISTEPKVQLSMLRQNPCLLLCNHPTFDDPVVMFLFSSVVQQPFYYLAAYERFQGLEGWLLQRIGAYSIRRGQADRDSVVQTLKLLMQPDCKLVIFPEGGCSFQNDTVMPFRPGAVQMALQALSKQAKQGTVRDFYIVPISLKYRYIGHVAPLIEQSLNRLEQALDLPKTGDSYSRLRSIAAAVLQRFEQEYGLEPSETDWNQRITALKSQILQRCEQRLRLTPAPNEPNRERVYRIQHILETRYSSDDSANSLLSDGGDEWEVMRKAITRMLNFDAIYDGYVAERPTPERFLDTLTRLEREVFNIDQPAAKGHRQALLRVGQPLNLRPYLAEYGRNRTGTVTTLTQQLQQTMQRNLDILSEATSRDISW</sequence>